<dbReference type="PANTHER" id="PTHR28244:SF1">
    <property type="entry name" value="RNA POLYMERASE I-SPECIFIC TRANSCRIPTION INITIATION FACTOR RRN11"/>
    <property type="match status" value="1"/>
</dbReference>
<proteinExistence type="predicted"/>
<dbReference type="InterPro" id="IPR029178">
    <property type="entry name" value="Ecm11_C"/>
</dbReference>
<evidence type="ECO:0000259" key="2">
    <source>
        <dbReference type="Pfam" id="PF15463"/>
    </source>
</evidence>
<dbReference type="GO" id="GO:0042790">
    <property type="term" value="P:nucleolar large rRNA transcription by RNA polymerase I"/>
    <property type="evidence" value="ECO:0007669"/>
    <property type="project" value="TreeGrafter"/>
</dbReference>
<keyword evidence="4" id="KW-1185">Reference proteome</keyword>
<feature type="region of interest" description="Disordered" evidence="1">
    <location>
        <begin position="296"/>
        <end position="371"/>
    </location>
</feature>
<gene>
    <name evidence="3" type="ORF">OEA41_008146</name>
</gene>
<sequence>MSGVQSFIDGRQPGQQGSPRLASASLFKVPVPSTKLAQSESSSTNSRSAHNFLNDRPSAGQNSPLRGSKAAQPLTGHRDGFDTDAESLEDTTIMSIGDDSRNHNQLRSNVTQPQRNGFDSRFRLPYGNGREQRPNAQRLDQLEAEDPAIEGEVESESYEGSGDEEGDEDIQGGDEGEEGEEGEEQLFSNAELMQQVNDPEFRRYREGTPGFRHARYQEMLASASPSIRNMVLGNPQNFQMPVKSLPSRSHSQGSSAAESDANQVRSDQVHIQRPTQQLQPNAFQNGQLPPVQQPVTFAQPAAPNGKRAGQHQSTRPPPTIRNQQPPFASHMSPIDRSHATRGANADFAINGSGGKMSPLEQRKNNTGPDSLGAFAMNGAQLHSGDEKAMSTPNGDSFPQFSSQQDEVVDEFNDRDSIASFEGTKTRKRARDLDYSLDQLSRMTFEQLRSEPFDHDPGAKEPVLPQEVANGTLAEKLDHMLSLKGNDTKAIRQRTVFASLPIEQYEDCGDLIIEKFTGIIAKFRDARQQRRKIVREFEEEVAKREERVRGKTSAVEKDLGRLKRGGEEVVRGKTPSS</sequence>
<feature type="compositionally biased region" description="Polar residues" evidence="1">
    <location>
        <begin position="310"/>
        <end position="326"/>
    </location>
</feature>
<protein>
    <recommendedName>
        <fullName evidence="2">Extracellular mutant protein 11 C-terminal domain-containing protein</fullName>
    </recommendedName>
</protein>
<dbReference type="GO" id="GO:0070860">
    <property type="term" value="C:RNA polymerase I core factor complex"/>
    <property type="evidence" value="ECO:0007669"/>
    <property type="project" value="TreeGrafter"/>
</dbReference>
<dbReference type="PANTHER" id="PTHR28244">
    <property type="entry name" value="RNA POLYMERASE I-SPECIFIC TRANSCRIPTION INITIATION FACTOR RRN11"/>
    <property type="match status" value="1"/>
</dbReference>
<comment type="caution">
    <text evidence="3">The sequence shown here is derived from an EMBL/GenBank/DDBJ whole genome shotgun (WGS) entry which is preliminary data.</text>
</comment>
<feature type="compositionally biased region" description="Polar residues" evidence="1">
    <location>
        <begin position="35"/>
        <end position="51"/>
    </location>
</feature>
<feature type="compositionally biased region" description="Polar residues" evidence="1">
    <location>
        <begin position="246"/>
        <end position="266"/>
    </location>
</feature>
<dbReference type="EMBL" id="JASNWA010000004">
    <property type="protein sequence ID" value="KAK3176821.1"/>
    <property type="molecule type" value="Genomic_DNA"/>
</dbReference>
<dbReference type="Proteomes" id="UP001276659">
    <property type="component" value="Unassembled WGS sequence"/>
</dbReference>
<feature type="region of interest" description="Disordered" evidence="1">
    <location>
        <begin position="1"/>
        <end position="198"/>
    </location>
</feature>
<evidence type="ECO:0000313" key="3">
    <source>
        <dbReference type="EMBL" id="KAK3176821.1"/>
    </source>
</evidence>
<evidence type="ECO:0000256" key="1">
    <source>
        <dbReference type="SAM" id="MobiDB-lite"/>
    </source>
</evidence>
<dbReference type="GO" id="GO:0017025">
    <property type="term" value="F:TBP-class protein binding"/>
    <property type="evidence" value="ECO:0007669"/>
    <property type="project" value="TreeGrafter"/>
</dbReference>
<evidence type="ECO:0000313" key="4">
    <source>
        <dbReference type="Proteomes" id="UP001276659"/>
    </source>
</evidence>
<dbReference type="AlphaFoldDB" id="A0AAD9ZDZ7"/>
<feature type="region of interest" description="Disordered" evidence="1">
    <location>
        <begin position="232"/>
        <end position="272"/>
    </location>
</feature>
<feature type="compositionally biased region" description="Acidic residues" evidence="1">
    <location>
        <begin position="142"/>
        <end position="184"/>
    </location>
</feature>
<name>A0AAD9ZDZ7_9LECA</name>
<accession>A0AAD9ZDZ7</accession>
<organism evidence="3 4">
    <name type="scientific">Lepraria neglecta</name>
    <dbReference type="NCBI Taxonomy" id="209136"/>
    <lineage>
        <taxon>Eukaryota</taxon>
        <taxon>Fungi</taxon>
        <taxon>Dikarya</taxon>
        <taxon>Ascomycota</taxon>
        <taxon>Pezizomycotina</taxon>
        <taxon>Lecanoromycetes</taxon>
        <taxon>OSLEUM clade</taxon>
        <taxon>Lecanoromycetidae</taxon>
        <taxon>Lecanorales</taxon>
        <taxon>Lecanorineae</taxon>
        <taxon>Stereocaulaceae</taxon>
        <taxon>Lepraria</taxon>
    </lineage>
</organism>
<dbReference type="GO" id="GO:0001164">
    <property type="term" value="F:RNA polymerase I core promoter sequence-specific DNA binding"/>
    <property type="evidence" value="ECO:0007669"/>
    <property type="project" value="TreeGrafter"/>
</dbReference>
<feature type="compositionally biased region" description="Polar residues" evidence="1">
    <location>
        <begin position="186"/>
        <end position="197"/>
    </location>
</feature>
<feature type="compositionally biased region" description="Polar residues" evidence="1">
    <location>
        <begin position="103"/>
        <end position="117"/>
    </location>
</feature>
<reference evidence="3" key="1">
    <citation type="submission" date="2022-11" db="EMBL/GenBank/DDBJ databases">
        <title>Chromosomal genome sequence assembly and mating type (MAT) locus characterization of the leprose asexual lichenized fungus Lepraria neglecta (Nyl.) Erichsen.</title>
        <authorList>
            <person name="Allen J.L."/>
            <person name="Pfeffer B."/>
        </authorList>
    </citation>
    <scope>NUCLEOTIDE SEQUENCE</scope>
    <source>
        <strain evidence="3">Allen 5258</strain>
    </source>
</reference>
<dbReference type="InterPro" id="IPR053029">
    <property type="entry name" value="RNA_pol_I-specific_init_factor"/>
</dbReference>
<dbReference type="Pfam" id="PF15463">
    <property type="entry name" value="ECM11"/>
    <property type="match status" value="1"/>
</dbReference>
<feature type="domain" description="Extracellular mutant protein 11 C-terminal" evidence="2">
    <location>
        <begin position="433"/>
        <end position="569"/>
    </location>
</feature>